<dbReference type="InterPro" id="IPR026947">
    <property type="entry name" value="UBN_middle_dom"/>
</dbReference>
<dbReference type="Pfam" id="PF14075">
    <property type="entry name" value="UBN_AB"/>
    <property type="match status" value="1"/>
</dbReference>
<accession>A0A5E4MU34</accession>
<feature type="region of interest" description="Disordered" evidence="2">
    <location>
        <begin position="630"/>
        <end position="665"/>
    </location>
</feature>
<gene>
    <name evidence="6" type="ORF">CINCED_3A018374</name>
</gene>
<feature type="region of interest" description="Disordered" evidence="2">
    <location>
        <begin position="748"/>
        <end position="773"/>
    </location>
</feature>
<evidence type="ECO:0000256" key="1">
    <source>
        <dbReference type="ARBA" id="ARBA00022553"/>
    </source>
</evidence>
<evidence type="ECO:0000256" key="2">
    <source>
        <dbReference type="SAM" id="MobiDB-lite"/>
    </source>
</evidence>
<feature type="compositionally biased region" description="Polar residues" evidence="2">
    <location>
        <begin position="748"/>
        <end position="764"/>
    </location>
</feature>
<dbReference type="GO" id="GO:0006325">
    <property type="term" value="P:chromatin organization"/>
    <property type="evidence" value="ECO:0007669"/>
    <property type="project" value="TreeGrafter"/>
</dbReference>
<dbReference type="InterPro" id="IPR014840">
    <property type="entry name" value="HRD"/>
</dbReference>
<evidence type="ECO:0000313" key="6">
    <source>
        <dbReference type="EMBL" id="VVC35812.1"/>
    </source>
</evidence>
<sequence length="1074" mass="121771">MVVLRVRETCAIRLVLAVCRCCYYCASVCLIIMSNTYTAEKKSETKSNPSHLPTIRIQAELFEPTENRYPVFNYQKLLLIEEKKRRRRDQQSNYVDEHDESIKQFADHYEQKYGSSGVKKKKKKKTAFYNYSELAAGYDENDSFIDNTEIFDEVMPEEVETKHGGYYVNTGSLEFKQVYVSDDSEEIKSSQPRKQFINSVLEDSDEKLPSFAILNNSEKNSFTETKTSETSNGTSSCSDEEKGSKPTCPSVVQMNGKIKRRHSIDSDSASSIIPTKKKKSSTVKLLIQEKRVQIPDCKPSCSKDTQPISSEELPTAENNVSSVSDTIESVIYAACSKPSNVSSSPEIEIVKSTQSTLNPPNSIDIPISNGVQNKVDELPQIIEEIIGLIKTEAEIAIQNNFNIFSEKINLYLLSLEYQKELFVFNAQPIYSTLSECMLCDKEKLINKINQLVDSEEAKITEPLERLRNAIKKIIPSVIQQYDLECSRILDQRFLVLKLWFNFCYEYIRTMNGISNDGSKSKPGPKRPRRKFPWNEEFRTYLREIINIRTTTYSKIKKSQPVEIFISEFINSRIKPLWPMGWMKSANILKELKAKEKDSRPKLSKKQPLHNSPTKLLSAIKLASEHKVSKSAMNKLHKWNKQKTSKTPDLSSRTTSHTSTTTPSAKSNLKKLYDSVVISTISNDICPYQATITTTAINGCKSKESEKNSVIVKTEALPGDILDLSPNKSSPISFAFNKLKDVTVICNNTTQDNNSSTKTDSQISPKHTVHQPISRKQRLLQELHNSPMPDQQKLSTHISTVDQQSTKPKDEKAISSSNKLDCIKVDEKSTAKDMLSQIINESLMDNTSPLPSQFTTNNFYKPKEETKSPASIIITKQDNIKIEHSDWPHNDRNTSCKTPSRHRSSSLELAEKEAQEVIRDLLVLNQLSSSCSSRNTKDNTYKKHVPMYSSRSPDAHTSSPLGVIHHPAYRNSYITTTSTISKSKSELTHGTAIGMPKMNIGFQDEFLKHMVKTEEPNSQLTTDSYQKQGMPHYGSKHTNAKSSENLYQQQFYSTLNTKQNQDISHNSITYSNTNE</sequence>
<dbReference type="AlphaFoldDB" id="A0A5E4MU34"/>
<feature type="region of interest" description="Disordered" evidence="2">
    <location>
        <begin position="1015"/>
        <end position="1038"/>
    </location>
</feature>
<feature type="compositionally biased region" description="Basic residues" evidence="2">
    <location>
        <begin position="634"/>
        <end position="643"/>
    </location>
</feature>
<dbReference type="PANTHER" id="PTHR21669">
    <property type="entry name" value="CAPZ-INTERACTING PROTEIN AND RELATED PROTEINS"/>
    <property type="match status" value="1"/>
</dbReference>
<feature type="region of interest" description="Disordered" evidence="2">
    <location>
        <begin position="219"/>
        <end position="251"/>
    </location>
</feature>
<feature type="compositionally biased region" description="Basic and acidic residues" evidence="2">
    <location>
        <begin position="883"/>
        <end position="893"/>
    </location>
</feature>
<feature type="region of interest" description="Disordered" evidence="2">
    <location>
        <begin position="931"/>
        <end position="960"/>
    </location>
</feature>
<feature type="region of interest" description="Disordered" evidence="2">
    <location>
        <begin position="786"/>
        <end position="814"/>
    </location>
</feature>
<feature type="transmembrane region" description="Helical" evidence="3">
    <location>
        <begin position="12"/>
        <end position="33"/>
    </location>
</feature>
<evidence type="ECO:0000259" key="5">
    <source>
        <dbReference type="Pfam" id="PF14075"/>
    </source>
</evidence>
<feature type="compositionally biased region" description="Polar residues" evidence="2">
    <location>
        <begin position="787"/>
        <end position="805"/>
    </location>
</feature>
<feature type="compositionally biased region" description="Low complexity" evidence="2">
    <location>
        <begin position="650"/>
        <end position="665"/>
    </location>
</feature>
<organism evidence="6 7">
    <name type="scientific">Cinara cedri</name>
    <dbReference type="NCBI Taxonomy" id="506608"/>
    <lineage>
        <taxon>Eukaryota</taxon>
        <taxon>Metazoa</taxon>
        <taxon>Ecdysozoa</taxon>
        <taxon>Arthropoda</taxon>
        <taxon>Hexapoda</taxon>
        <taxon>Insecta</taxon>
        <taxon>Pterygota</taxon>
        <taxon>Neoptera</taxon>
        <taxon>Paraneoptera</taxon>
        <taxon>Hemiptera</taxon>
        <taxon>Sternorrhyncha</taxon>
        <taxon>Aphidomorpha</taxon>
        <taxon>Aphidoidea</taxon>
        <taxon>Aphididae</taxon>
        <taxon>Lachninae</taxon>
        <taxon>Cinara</taxon>
    </lineage>
</organism>
<dbReference type="Proteomes" id="UP000325440">
    <property type="component" value="Unassembled WGS sequence"/>
</dbReference>
<name>A0A5E4MU34_9HEMI</name>
<feature type="domain" description="Ubinuclein middle" evidence="5">
    <location>
        <begin position="376"/>
        <end position="589"/>
    </location>
</feature>
<protein>
    <submittedName>
        <fullName evidence="6">Hpc2-related domain,Ubinuclein middle domain</fullName>
    </submittedName>
</protein>
<evidence type="ECO:0000259" key="4">
    <source>
        <dbReference type="Pfam" id="PF08729"/>
    </source>
</evidence>
<keyword evidence="1" id="KW-0597">Phosphoprotein</keyword>
<feature type="compositionally biased region" description="Polar residues" evidence="2">
    <location>
        <begin position="948"/>
        <end position="959"/>
    </location>
</feature>
<keyword evidence="3" id="KW-0812">Transmembrane</keyword>
<feature type="region of interest" description="Disordered" evidence="2">
    <location>
        <begin position="883"/>
        <end position="906"/>
    </location>
</feature>
<evidence type="ECO:0000313" key="7">
    <source>
        <dbReference type="Proteomes" id="UP000325440"/>
    </source>
</evidence>
<proteinExistence type="predicted"/>
<dbReference type="GO" id="GO:0005634">
    <property type="term" value="C:nucleus"/>
    <property type="evidence" value="ECO:0007669"/>
    <property type="project" value="TreeGrafter"/>
</dbReference>
<feature type="compositionally biased region" description="Polar residues" evidence="2">
    <location>
        <begin position="1015"/>
        <end position="1026"/>
    </location>
</feature>
<reference evidence="6 7" key="1">
    <citation type="submission" date="2019-08" db="EMBL/GenBank/DDBJ databases">
        <authorList>
            <person name="Alioto T."/>
            <person name="Alioto T."/>
            <person name="Gomez Garrido J."/>
        </authorList>
    </citation>
    <scope>NUCLEOTIDE SEQUENCE [LARGE SCALE GENOMIC DNA]</scope>
</reference>
<dbReference type="PANTHER" id="PTHR21669:SF28">
    <property type="entry name" value="YEMANUCLEIN"/>
    <property type="match status" value="1"/>
</dbReference>
<dbReference type="EMBL" id="CABPRJ010001428">
    <property type="protein sequence ID" value="VVC35812.1"/>
    <property type="molecule type" value="Genomic_DNA"/>
</dbReference>
<keyword evidence="7" id="KW-1185">Reference proteome</keyword>
<dbReference type="Pfam" id="PF08729">
    <property type="entry name" value="HUN"/>
    <property type="match status" value="1"/>
</dbReference>
<feature type="region of interest" description="Disordered" evidence="2">
    <location>
        <begin position="297"/>
        <end position="320"/>
    </location>
</feature>
<dbReference type="OrthoDB" id="68076at2759"/>
<keyword evidence="3" id="KW-0472">Membrane</keyword>
<evidence type="ECO:0000256" key="3">
    <source>
        <dbReference type="SAM" id="Phobius"/>
    </source>
</evidence>
<feature type="compositionally biased region" description="Polar residues" evidence="2">
    <location>
        <begin position="219"/>
        <end position="237"/>
    </location>
</feature>
<keyword evidence="3" id="KW-1133">Transmembrane helix</keyword>
<feature type="domain" description="Hpc2-related" evidence="4">
    <location>
        <begin position="123"/>
        <end position="174"/>
    </location>
</feature>